<dbReference type="Proteomes" id="UP000092993">
    <property type="component" value="Unassembled WGS sequence"/>
</dbReference>
<reference evidence="2 3" key="1">
    <citation type="submission" date="2016-03" db="EMBL/GenBank/DDBJ databases">
        <title>Whole genome sequencing of Grifola frondosa 9006-11.</title>
        <authorList>
            <person name="Min B."/>
            <person name="Park H."/>
            <person name="Kim J.-G."/>
            <person name="Cho H."/>
            <person name="Oh Y.-L."/>
            <person name="Kong W.-S."/>
            <person name="Choi I.-G."/>
        </authorList>
    </citation>
    <scope>NUCLEOTIDE SEQUENCE [LARGE SCALE GENOMIC DNA]</scope>
    <source>
        <strain evidence="2 3">9006-11</strain>
    </source>
</reference>
<protein>
    <recommendedName>
        <fullName evidence="4">G-protein coupled receptors family 1 profile domain-containing protein</fullName>
    </recommendedName>
</protein>
<feature type="transmembrane region" description="Helical" evidence="1">
    <location>
        <begin position="239"/>
        <end position="262"/>
    </location>
</feature>
<evidence type="ECO:0000313" key="2">
    <source>
        <dbReference type="EMBL" id="OBZ79175.1"/>
    </source>
</evidence>
<feature type="transmembrane region" description="Helical" evidence="1">
    <location>
        <begin position="198"/>
        <end position="218"/>
    </location>
</feature>
<comment type="caution">
    <text evidence="2">The sequence shown here is derived from an EMBL/GenBank/DDBJ whole genome shotgun (WGS) entry which is preliminary data.</text>
</comment>
<keyword evidence="1" id="KW-0472">Membrane</keyword>
<gene>
    <name evidence="2" type="ORF">A0H81_01284</name>
</gene>
<feature type="transmembrane region" description="Helical" evidence="1">
    <location>
        <begin position="34"/>
        <end position="58"/>
    </location>
</feature>
<keyword evidence="1" id="KW-0812">Transmembrane</keyword>
<keyword evidence="3" id="KW-1185">Reference proteome</keyword>
<dbReference type="OrthoDB" id="3232296at2759"/>
<feature type="transmembrane region" description="Helical" evidence="1">
    <location>
        <begin position="147"/>
        <end position="169"/>
    </location>
</feature>
<organism evidence="2 3">
    <name type="scientific">Grifola frondosa</name>
    <name type="common">Maitake</name>
    <name type="synonym">Polyporus frondosus</name>
    <dbReference type="NCBI Taxonomy" id="5627"/>
    <lineage>
        <taxon>Eukaryota</taxon>
        <taxon>Fungi</taxon>
        <taxon>Dikarya</taxon>
        <taxon>Basidiomycota</taxon>
        <taxon>Agaricomycotina</taxon>
        <taxon>Agaricomycetes</taxon>
        <taxon>Polyporales</taxon>
        <taxon>Grifolaceae</taxon>
        <taxon>Grifola</taxon>
    </lineage>
</organism>
<dbReference type="AlphaFoldDB" id="A0A1C7MQM7"/>
<proteinExistence type="predicted"/>
<feature type="transmembrane region" description="Helical" evidence="1">
    <location>
        <begin position="108"/>
        <end position="126"/>
    </location>
</feature>
<accession>A0A1C7MQM7</accession>
<evidence type="ECO:0000256" key="1">
    <source>
        <dbReference type="SAM" id="Phobius"/>
    </source>
</evidence>
<evidence type="ECO:0008006" key="4">
    <source>
        <dbReference type="Google" id="ProtNLM"/>
    </source>
</evidence>
<evidence type="ECO:0000313" key="3">
    <source>
        <dbReference type="Proteomes" id="UP000092993"/>
    </source>
</evidence>
<feature type="transmembrane region" description="Helical" evidence="1">
    <location>
        <begin position="70"/>
        <end position="88"/>
    </location>
</feature>
<dbReference type="OMA" id="RHMPNDL"/>
<feature type="transmembrane region" description="Helical" evidence="1">
    <location>
        <begin position="274"/>
        <end position="293"/>
    </location>
</feature>
<keyword evidence="1" id="KW-1133">Transmembrane helix</keyword>
<dbReference type="EMBL" id="LUGG01000001">
    <property type="protein sequence ID" value="OBZ79175.1"/>
    <property type="molecule type" value="Genomic_DNA"/>
</dbReference>
<sequence>MYVGETPSPAAGQDALSDSASATFYSGLGPNFHIPVNVCFALATVGQLLLCLLLGTFLFSRDLRKRSAPLMNLLVVTLASSVPPYLLFYAGEVMNPFPPVGLCATQAVLMNGSGTMFVVSSLALVLDLLWETRTILANVSLSPQLRVFTLVSAPYIIFIIFAICTAALGGTHLDRVKHLPSELACSLQYPAFDAGMKMFAGLVVLTTLSLEIYAVVDTRRTRSDLTGLRRPSVLSLSQTARIIGFTCLQTLFLILCTLNTYVDRTALHVISTTYQATMPLATFFLFAMTQDCLHTWRRWLPLRHALRSTEVPCRADVRVEVTVEKDLGDCVSGPIHIRFV</sequence>
<dbReference type="STRING" id="5627.A0A1C7MQM7"/>
<name>A0A1C7MQM7_GRIFR</name>